<evidence type="ECO:0000259" key="17">
    <source>
        <dbReference type="PROSITE" id="PS50158"/>
    </source>
</evidence>
<evidence type="ECO:0000313" key="20">
    <source>
        <dbReference type="Proteomes" id="UP001165121"/>
    </source>
</evidence>
<dbReference type="PROSITE" id="PS50994">
    <property type="entry name" value="INTEGRASE"/>
    <property type="match status" value="1"/>
</dbReference>
<evidence type="ECO:0000256" key="9">
    <source>
        <dbReference type="ARBA" id="ARBA00022840"/>
    </source>
</evidence>
<keyword evidence="14" id="KW-0917">Virion maturation</keyword>
<dbReference type="GO" id="GO:0003676">
    <property type="term" value="F:nucleic acid binding"/>
    <property type="evidence" value="ECO:0007669"/>
    <property type="project" value="InterPro"/>
</dbReference>
<dbReference type="OrthoDB" id="166608at2759"/>
<dbReference type="InterPro" id="IPR057670">
    <property type="entry name" value="SH3_retrovirus"/>
</dbReference>
<name>A0A9W6X5J8_9STRA</name>
<keyword evidence="20" id="KW-1185">Reference proteome</keyword>
<evidence type="ECO:0000256" key="10">
    <source>
        <dbReference type="ARBA" id="ARBA00022842"/>
    </source>
</evidence>
<dbReference type="PANTHER" id="PTHR42648">
    <property type="entry name" value="TRANSPOSASE, PUTATIVE-RELATED"/>
    <property type="match status" value="1"/>
</dbReference>
<dbReference type="Gene3D" id="4.10.60.10">
    <property type="entry name" value="Zinc finger, CCHC-type"/>
    <property type="match status" value="1"/>
</dbReference>
<dbReference type="SMART" id="SM00343">
    <property type="entry name" value="ZnF_C2HC"/>
    <property type="match status" value="1"/>
</dbReference>
<feature type="domain" description="Integrase catalytic" evidence="18">
    <location>
        <begin position="342"/>
        <end position="516"/>
    </location>
</feature>
<evidence type="ECO:0000256" key="14">
    <source>
        <dbReference type="ARBA" id="ARBA00023113"/>
    </source>
</evidence>
<dbReference type="PROSITE" id="PS50158">
    <property type="entry name" value="ZF_CCHC"/>
    <property type="match status" value="1"/>
</dbReference>
<keyword evidence="2" id="KW-1188">Viral release from host cell</keyword>
<dbReference type="GO" id="GO:0005524">
    <property type="term" value="F:ATP binding"/>
    <property type="evidence" value="ECO:0007669"/>
    <property type="project" value="UniProtKB-KW"/>
</dbReference>
<keyword evidence="7" id="KW-0255">Endonuclease</keyword>
<evidence type="ECO:0000313" key="19">
    <source>
        <dbReference type="EMBL" id="GMF31989.1"/>
    </source>
</evidence>
<dbReference type="InterPro" id="IPR054722">
    <property type="entry name" value="PolX-like_BBD"/>
</dbReference>
<evidence type="ECO:0000259" key="18">
    <source>
        <dbReference type="PROSITE" id="PS50994"/>
    </source>
</evidence>
<dbReference type="Gene3D" id="3.30.420.10">
    <property type="entry name" value="Ribonuclease H-like superfamily/Ribonuclease H"/>
    <property type="match status" value="1"/>
</dbReference>
<keyword evidence="12" id="KW-0695">RNA-directed DNA polymerase</keyword>
<dbReference type="InterPro" id="IPR001878">
    <property type="entry name" value="Znf_CCHC"/>
</dbReference>
<dbReference type="GO" id="GO:0008270">
    <property type="term" value="F:zinc ion binding"/>
    <property type="evidence" value="ECO:0007669"/>
    <property type="project" value="UniProtKB-KW"/>
</dbReference>
<feature type="domain" description="CCHC-type" evidence="17">
    <location>
        <begin position="168"/>
        <end position="184"/>
    </location>
</feature>
<dbReference type="InterPro" id="IPR036875">
    <property type="entry name" value="Znf_CCHC_sf"/>
</dbReference>
<dbReference type="InterPro" id="IPR001584">
    <property type="entry name" value="Integrase_cat-core"/>
</dbReference>
<dbReference type="InterPro" id="IPR012337">
    <property type="entry name" value="RNaseH-like_sf"/>
</dbReference>
<keyword evidence="8" id="KW-0378">Hydrolase</keyword>
<comment type="caution">
    <text evidence="19">The sequence shown here is derived from an EMBL/GenBank/DDBJ whole genome shotgun (WGS) entry which is preliminary data.</text>
</comment>
<dbReference type="GO" id="GO:0003964">
    <property type="term" value="F:RNA-directed DNA polymerase activity"/>
    <property type="evidence" value="ECO:0007669"/>
    <property type="project" value="UniProtKB-KW"/>
</dbReference>
<keyword evidence="13" id="KW-0239">DNA-directed DNA polymerase</keyword>
<dbReference type="InterPro" id="IPR036397">
    <property type="entry name" value="RNaseH_sf"/>
</dbReference>
<evidence type="ECO:0000256" key="1">
    <source>
        <dbReference type="ARBA" id="ARBA00002180"/>
    </source>
</evidence>
<keyword evidence="6" id="KW-0547">Nucleotide-binding</keyword>
<dbReference type="GO" id="GO:0006310">
    <property type="term" value="P:DNA recombination"/>
    <property type="evidence" value="ECO:0007669"/>
    <property type="project" value="UniProtKB-KW"/>
</dbReference>
<dbReference type="EMBL" id="BSXT01000661">
    <property type="protein sequence ID" value="GMF31989.1"/>
    <property type="molecule type" value="Genomic_DNA"/>
</dbReference>
<evidence type="ECO:0000256" key="16">
    <source>
        <dbReference type="PROSITE-ProRule" id="PRU00047"/>
    </source>
</evidence>
<keyword evidence="13" id="KW-0808">Transferase</keyword>
<evidence type="ECO:0000256" key="15">
    <source>
        <dbReference type="ARBA" id="ARBA00023172"/>
    </source>
</evidence>
<sequence>MVLGIVAQGVEIQHQTKIRSATRAMQAWNTLREYYNRTTLQNRVAMTKRLHELKMEDGSSMAKHLDAFDELVVGLQTLGEPIDDARQLVSLLSSLPSEYELIASILENAKDITLNDVKEKLLKEHERLQKKETTERAFKANAGQFKGGRGNGRKGKGPQKNGGGFRGKCFTCNQIGHVKRDCPERNGGSAGDAVFAVSEERLAGWLIDSGATSHMTPHRGDLFNFECIDAGMEVTIADGKKLRVAGTGTVKWTGLDGKRIRMVEVLYIPGLDRRLLSVGKLADRGMGVEFQRTSCVMWGKTSAVALGKKIGKAYVLDCQQEEARFVEYAGADGQWEPWHAHGCSVPVTVANENFAGAGTRAHRCDGAHEDAFERWRKVCVDTGGRPFEVWRGVMKKKSEVASKLNEFKAFYETQWGERLKCIRSDNGTEFLNGTVAELCRRNGIMHQRSVPYSPQQNGVAERMNRTIMEKARSMLYYKGISTEWWAEAVSTAVYLINRSSNAHADATPYELGFKVKPRMDHLRVFGSQGYAHIDDVKRTKLEPKSFRCMFLGYAYNVKGYRVFDLERSKIMVSRSVQLDEREVNGIYGTDTPKERTVIEVNKDSDEAVIPVPLE</sequence>
<dbReference type="GO" id="GO:0004519">
    <property type="term" value="F:endonuclease activity"/>
    <property type="evidence" value="ECO:0007669"/>
    <property type="project" value="UniProtKB-KW"/>
</dbReference>
<dbReference type="GO" id="GO:0006508">
    <property type="term" value="P:proteolysis"/>
    <property type="evidence" value="ECO:0007669"/>
    <property type="project" value="UniProtKB-KW"/>
</dbReference>
<dbReference type="PANTHER" id="PTHR42648:SF11">
    <property type="entry name" value="TRANSPOSON TY4-P GAG-POL POLYPROTEIN"/>
    <property type="match status" value="1"/>
</dbReference>
<accession>A0A9W6X5J8</accession>
<evidence type="ECO:0000256" key="6">
    <source>
        <dbReference type="ARBA" id="ARBA00022741"/>
    </source>
</evidence>
<dbReference type="InterPro" id="IPR039537">
    <property type="entry name" value="Retrotran_Ty1/copia-like"/>
</dbReference>
<gene>
    <name evidence="19" type="ORF">Pfra01_000748700</name>
</gene>
<dbReference type="Pfam" id="PF25597">
    <property type="entry name" value="SH3_retrovirus"/>
    <property type="match status" value="1"/>
</dbReference>
<reference evidence="19" key="1">
    <citation type="submission" date="2023-04" db="EMBL/GenBank/DDBJ databases">
        <title>Phytophthora fragariaefolia NBRC 109709.</title>
        <authorList>
            <person name="Ichikawa N."/>
            <person name="Sato H."/>
            <person name="Tonouchi N."/>
        </authorList>
    </citation>
    <scope>NUCLEOTIDE SEQUENCE</scope>
    <source>
        <strain evidence="19">NBRC 109709</strain>
    </source>
</reference>
<keyword evidence="3" id="KW-0645">Protease</keyword>
<evidence type="ECO:0000256" key="13">
    <source>
        <dbReference type="ARBA" id="ARBA00022932"/>
    </source>
</evidence>
<dbReference type="Pfam" id="PF00098">
    <property type="entry name" value="zf-CCHC"/>
    <property type="match status" value="1"/>
</dbReference>
<evidence type="ECO:0000256" key="5">
    <source>
        <dbReference type="ARBA" id="ARBA00022723"/>
    </source>
</evidence>
<evidence type="ECO:0000256" key="12">
    <source>
        <dbReference type="ARBA" id="ARBA00022918"/>
    </source>
</evidence>
<comment type="function">
    <text evidence="1">The aspartyl protease (PR) mediates the proteolytic cleavages of the Gag and Gag-Pol polyproteins after assembly of the VLP.</text>
</comment>
<evidence type="ECO:0000256" key="11">
    <source>
        <dbReference type="ARBA" id="ARBA00022908"/>
    </source>
</evidence>
<dbReference type="SUPFAM" id="SSF57756">
    <property type="entry name" value="Retrovirus zinc finger-like domains"/>
    <property type="match status" value="1"/>
</dbReference>
<keyword evidence="4" id="KW-0540">Nuclease</keyword>
<dbReference type="SUPFAM" id="SSF53098">
    <property type="entry name" value="Ribonuclease H-like"/>
    <property type="match status" value="1"/>
</dbReference>
<keyword evidence="10" id="KW-0460">Magnesium</keyword>
<keyword evidence="16" id="KW-0863">Zinc-finger</keyword>
<keyword evidence="9" id="KW-0067">ATP-binding</keyword>
<keyword evidence="16" id="KW-0862">Zinc</keyword>
<proteinExistence type="predicted"/>
<evidence type="ECO:0000256" key="7">
    <source>
        <dbReference type="ARBA" id="ARBA00022759"/>
    </source>
</evidence>
<dbReference type="GO" id="GO:0008233">
    <property type="term" value="F:peptidase activity"/>
    <property type="evidence" value="ECO:0007669"/>
    <property type="project" value="UniProtKB-KW"/>
</dbReference>
<dbReference type="Proteomes" id="UP001165121">
    <property type="component" value="Unassembled WGS sequence"/>
</dbReference>
<keyword evidence="15" id="KW-0233">DNA recombination</keyword>
<keyword evidence="5" id="KW-0479">Metal-binding</keyword>
<evidence type="ECO:0000256" key="4">
    <source>
        <dbReference type="ARBA" id="ARBA00022722"/>
    </source>
</evidence>
<keyword evidence="13" id="KW-0548">Nucleotidyltransferase</keyword>
<keyword evidence="11" id="KW-0229">DNA integration</keyword>
<dbReference type="GO" id="GO:0003887">
    <property type="term" value="F:DNA-directed DNA polymerase activity"/>
    <property type="evidence" value="ECO:0007669"/>
    <property type="project" value="UniProtKB-KW"/>
</dbReference>
<evidence type="ECO:0000256" key="2">
    <source>
        <dbReference type="ARBA" id="ARBA00022612"/>
    </source>
</evidence>
<dbReference type="AlphaFoldDB" id="A0A9W6X5J8"/>
<protein>
    <submittedName>
        <fullName evidence="19">Unnamed protein product</fullName>
    </submittedName>
</protein>
<evidence type="ECO:0000256" key="8">
    <source>
        <dbReference type="ARBA" id="ARBA00022801"/>
    </source>
</evidence>
<dbReference type="Pfam" id="PF14223">
    <property type="entry name" value="Retrotran_gag_2"/>
    <property type="match status" value="1"/>
</dbReference>
<organism evidence="19 20">
    <name type="scientific">Phytophthora fragariaefolia</name>
    <dbReference type="NCBI Taxonomy" id="1490495"/>
    <lineage>
        <taxon>Eukaryota</taxon>
        <taxon>Sar</taxon>
        <taxon>Stramenopiles</taxon>
        <taxon>Oomycota</taxon>
        <taxon>Peronosporomycetes</taxon>
        <taxon>Peronosporales</taxon>
        <taxon>Peronosporaceae</taxon>
        <taxon>Phytophthora</taxon>
    </lineage>
</organism>
<evidence type="ECO:0000256" key="3">
    <source>
        <dbReference type="ARBA" id="ARBA00022670"/>
    </source>
</evidence>
<dbReference type="Pfam" id="PF22936">
    <property type="entry name" value="Pol_BBD"/>
    <property type="match status" value="1"/>
</dbReference>
<dbReference type="GO" id="GO:0015074">
    <property type="term" value="P:DNA integration"/>
    <property type="evidence" value="ECO:0007669"/>
    <property type="project" value="UniProtKB-KW"/>
</dbReference>